<comment type="cofactor">
    <cofactor evidence="8">
        <name>Zn(2+)</name>
        <dbReference type="ChEBI" id="CHEBI:29105"/>
    </cofactor>
    <text evidence="8">Binds 1 zinc ion per subunit.</text>
</comment>
<dbReference type="CDD" id="cd01303">
    <property type="entry name" value="GDEase"/>
    <property type="match status" value="1"/>
</dbReference>
<dbReference type="FunFam" id="3.20.20.140:FF:000022">
    <property type="entry name" value="Guanine deaminase"/>
    <property type="match status" value="1"/>
</dbReference>
<dbReference type="SUPFAM" id="SSF51338">
    <property type="entry name" value="Composite domain of metallo-dependent hydrolases"/>
    <property type="match status" value="1"/>
</dbReference>
<evidence type="ECO:0000256" key="6">
    <source>
        <dbReference type="ARBA" id="ARBA00022833"/>
    </source>
</evidence>
<evidence type="ECO:0000256" key="5">
    <source>
        <dbReference type="ARBA" id="ARBA00022801"/>
    </source>
</evidence>
<dbReference type="GO" id="GO:0005829">
    <property type="term" value="C:cytosol"/>
    <property type="evidence" value="ECO:0007669"/>
    <property type="project" value="TreeGrafter"/>
</dbReference>
<comment type="function">
    <text evidence="8">Catalyzes the hydrolytic deamination of guanine, producing xanthine and ammonia.</text>
</comment>
<dbReference type="PANTHER" id="PTHR11271:SF6">
    <property type="entry name" value="GUANINE DEAMINASE"/>
    <property type="match status" value="1"/>
</dbReference>
<evidence type="ECO:0000256" key="8">
    <source>
        <dbReference type="RuleBase" id="RU366009"/>
    </source>
</evidence>
<dbReference type="EMBL" id="NHNI01000004">
    <property type="protein sequence ID" value="OZY83709.1"/>
    <property type="molecule type" value="Genomic_DNA"/>
</dbReference>
<dbReference type="InterPro" id="IPR051607">
    <property type="entry name" value="Metallo-dep_hydrolases"/>
</dbReference>
<evidence type="ECO:0000313" key="11">
    <source>
        <dbReference type="Proteomes" id="UP000216101"/>
    </source>
</evidence>
<evidence type="ECO:0000256" key="4">
    <source>
        <dbReference type="ARBA" id="ARBA00022723"/>
    </source>
</evidence>
<gene>
    <name evidence="10" type="ORF">CBP51_20170</name>
</gene>
<evidence type="ECO:0000259" key="9">
    <source>
        <dbReference type="Pfam" id="PF01979"/>
    </source>
</evidence>
<dbReference type="GO" id="GO:0008270">
    <property type="term" value="F:zinc ion binding"/>
    <property type="evidence" value="ECO:0007669"/>
    <property type="project" value="UniProtKB-UniRule"/>
</dbReference>
<dbReference type="Gene3D" id="2.30.40.10">
    <property type="entry name" value="Urease, subunit C, domain 1"/>
    <property type="match status" value="1"/>
</dbReference>
<dbReference type="Pfam" id="PF01979">
    <property type="entry name" value="Amidohydro_1"/>
    <property type="match status" value="1"/>
</dbReference>
<evidence type="ECO:0000256" key="3">
    <source>
        <dbReference type="ARBA" id="ARBA00012781"/>
    </source>
</evidence>
<evidence type="ECO:0000313" key="10">
    <source>
        <dbReference type="EMBL" id="OZY83709.1"/>
    </source>
</evidence>
<dbReference type="AlphaFoldDB" id="A0A266Q2W7"/>
<dbReference type="NCBIfam" id="TIGR02967">
    <property type="entry name" value="guan_deamin"/>
    <property type="match status" value="1"/>
</dbReference>
<comment type="catalytic activity">
    <reaction evidence="8">
        <text>guanine + H2O + H(+) = xanthine + NH4(+)</text>
        <dbReference type="Rhea" id="RHEA:14665"/>
        <dbReference type="ChEBI" id="CHEBI:15377"/>
        <dbReference type="ChEBI" id="CHEBI:15378"/>
        <dbReference type="ChEBI" id="CHEBI:16235"/>
        <dbReference type="ChEBI" id="CHEBI:17712"/>
        <dbReference type="ChEBI" id="CHEBI:28938"/>
        <dbReference type="EC" id="3.5.4.3"/>
    </reaction>
</comment>
<dbReference type="GO" id="GO:0008892">
    <property type="term" value="F:guanine deaminase activity"/>
    <property type="evidence" value="ECO:0007669"/>
    <property type="project" value="UniProtKB-UniRule"/>
</dbReference>
<evidence type="ECO:0000256" key="1">
    <source>
        <dbReference type="ARBA" id="ARBA00004984"/>
    </source>
</evidence>
<dbReference type="InterPro" id="IPR014311">
    <property type="entry name" value="Guanine_deaminase"/>
</dbReference>
<protein>
    <recommendedName>
        <fullName evidence="3 7">Guanine deaminase</fullName>
        <shortName evidence="8">Guanase</shortName>
        <ecNumber evidence="3 7">3.5.4.3</ecNumber>
    </recommendedName>
    <alternativeName>
        <fullName evidence="8">Guanine aminohydrolase</fullName>
    </alternativeName>
</protein>
<sequence>MSDAAGSRVSAIEAFRANILHFTDNPDPMTGAGIEYFEDGVLLVEQGRVKALGDAQTMAAAGFDLQSCQHFPDQLIMPGFIDSHIHYPQTSVIASYGEQLLDWLNNYTFPSEARFSDAEFAAQAAREFLQLLLQNGTTTAMVYTTVFAQSTDAFFTAAAQMNLRMISGKVMMDRNAPDYLLDTPESSEQDCRALIERWHQQGRQLYALTPRFAPTSTPEQLAVAGKLYAQYPGLYLQTHLSENLQEIAWIKQLYPNARDYLDVYDQYGLLGPRSVFGHGIHLSDEEVARLAQTGSGIAFCPTSNLFLGSGLLDMARLEAAGVPVSLATDVGGGTSFSQLRTIAEAYKVLQLQGQNLHPLKGFYMATLGNARALQLDHCLGNFAPGKEADFIVINQGATPLQRLRQSSTLTVAEKLFALMTLGDEHNIAHTYVMGKKMFSRTAAEGSLSWAI</sequence>
<dbReference type="Gene3D" id="3.20.20.140">
    <property type="entry name" value="Metal-dependent hydrolases"/>
    <property type="match status" value="1"/>
</dbReference>
<dbReference type="UniPathway" id="UPA00603">
    <property type="reaction ID" value="UER00660"/>
</dbReference>
<organism evidence="10 11">
    <name type="scientific">Cellvibrio mixtus</name>
    <dbReference type="NCBI Taxonomy" id="39650"/>
    <lineage>
        <taxon>Bacteria</taxon>
        <taxon>Pseudomonadati</taxon>
        <taxon>Pseudomonadota</taxon>
        <taxon>Gammaproteobacteria</taxon>
        <taxon>Cellvibrionales</taxon>
        <taxon>Cellvibrionaceae</taxon>
        <taxon>Cellvibrio</taxon>
    </lineage>
</organism>
<dbReference type="SUPFAM" id="SSF51556">
    <property type="entry name" value="Metallo-dependent hydrolases"/>
    <property type="match status" value="1"/>
</dbReference>
<feature type="domain" description="Amidohydrolase-related" evidence="9">
    <location>
        <begin position="76"/>
        <end position="435"/>
    </location>
</feature>
<name>A0A266Q2W7_9GAMM</name>
<dbReference type="PANTHER" id="PTHR11271">
    <property type="entry name" value="GUANINE DEAMINASE"/>
    <property type="match status" value="1"/>
</dbReference>
<accession>A0A266Q2W7</accession>
<keyword evidence="11" id="KW-1185">Reference proteome</keyword>
<dbReference type="GO" id="GO:0006147">
    <property type="term" value="P:guanine catabolic process"/>
    <property type="evidence" value="ECO:0007669"/>
    <property type="project" value="UniProtKB-UniRule"/>
</dbReference>
<evidence type="ECO:0000256" key="7">
    <source>
        <dbReference type="NCBIfam" id="TIGR02967"/>
    </source>
</evidence>
<dbReference type="InterPro" id="IPR011059">
    <property type="entry name" value="Metal-dep_hydrolase_composite"/>
</dbReference>
<keyword evidence="5 8" id="KW-0378">Hydrolase</keyword>
<proteinExistence type="inferred from homology"/>
<dbReference type="EC" id="3.5.4.3" evidence="3 7"/>
<comment type="similarity">
    <text evidence="2 8">Belongs to the metallo-dependent hydrolases superfamily. ATZ/TRZ family.</text>
</comment>
<comment type="pathway">
    <text evidence="1 8">Purine metabolism; guanine degradation; xanthine from guanine: step 1/1.</text>
</comment>
<keyword evidence="6 8" id="KW-0862">Zinc</keyword>
<dbReference type="Proteomes" id="UP000216101">
    <property type="component" value="Unassembled WGS sequence"/>
</dbReference>
<dbReference type="NCBIfam" id="NF006679">
    <property type="entry name" value="PRK09228.1"/>
    <property type="match status" value="1"/>
</dbReference>
<comment type="caution">
    <text evidence="10">The sequence shown here is derived from an EMBL/GenBank/DDBJ whole genome shotgun (WGS) entry which is preliminary data.</text>
</comment>
<reference evidence="11" key="1">
    <citation type="submission" date="2017-05" db="EMBL/GenBank/DDBJ databases">
        <authorList>
            <person name="Barney B.M."/>
        </authorList>
    </citation>
    <scope>NUCLEOTIDE SEQUENCE [LARGE SCALE GENOMIC DNA]</scope>
    <source>
        <strain evidence="11">PSBB022</strain>
    </source>
</reference>
<keyword evidence="4 8" id="KW-0479">Metal-binding</keyword>
<evidence type="ECO:0000256" key="2">
    <source>
        <dbReference type="ARBA" id="ARBA00006745"/>
    </source>
</evidence>
<dbReference type="InterPro" id="IPR006680">
    <property type="entry name" value="Amidohydro-rel"/>
</dbReference>
<dbReference type="InterPro" id="IPR032466">
    <property type="entry name" value="Metal_Hydrolase"/>
</dbReference>
<dbReference type="RefSeq" id="WP_094986329.1">
    <property type="nucleotide sequence ID" value="NZ_NHNI01000004.1"/>
</dbReference>